<evidence type="ECO:0000313" key="3">
    <source>
        <dbReference type="Proteomes" id="UP000501690"/>
    </source>
</evidence>
<gene>
    <name evidence="2" type="ORF">DEO72_LG7g455</name>
</gene>
<proteinExistence type="predicted"/>
<evidence type="ECO:0000313" key="2">
    <source>
        <dbReference type="EMBL" id="QCD99174.1"/>
    </source>
</evidence>
<dbReference type="AlphaFoldDB" id="A0A4D6MHF9"/>
<evidence type="ECO:0000256" key="1">
    <source>
        <dbReference type="SAM" id="MobiDB-lite"/>
    </source>
</evidence>
<reference evidence="2 3" key="1">
    <citation type="submission" date="2019-04" db="EMBL/GenBank/DDBJ databases">
        <title>An improved genome assembly and genetic linkage map for asparagus bean, Vigna unguiculata ssp. sesquipedialis.</title>
        <authorList>
            <person name="Xia Q."/>
            <person name="Zhang R."/>
            <person name="Dong Y."/>
        </authorList>
    </citation>
    <scope>NUCLEOTIDE SEQUENCE [LARGE SCALE GENOMIC DNA]</scope>
    <source>
        <tissue evidence="2">Leaf</tissue>
    </source>
</reference>
<sequence>MWDKESDSSAESTTTTKMECWKDVDGGKNRGRVYGTTDFAANIHDGVSSLTQPLTISRAILPTQKQLQEAERLREERHAGAMEAATLSRRCDRGSRERRETDGSVLRQWRQQREKRNKSVEVVTRVMSLWCGGPAACRSAMVNTGSATTNWKSSSGCCES</sequence>
<feature type="compositionally biased region" description="Basic and acidic residues" evidence="1">
    <location>
        <begin position="89"/>
        <end position="102"/>
    </location>
</feature>
<dbReference type="Proteomes" id="UP000501690">
    <property type="component" value="Linkage Group LG7"/>
</dbReference>
<name>A0A4D6MHF9_VIGUN</name>
<protein>
    <submittedName>
        <fullName evidence="2">Uncharacterized protein</fullName>
    </submittedName>
</protein>
<dbReference type="EMBL" id="CP039351">
    <property type="protein sequence ID" value="QCD99174.1"/>
    <property type="molecule type" value="Genomic_DNA"/>
</dbReference>
<organism evidence="2 3">
    <name type="scientific">Vigna unguiculata</name>
    <name type="common">Cowpea</name>
    <dbReference type="NCBI Taxonomy" id="3917"/>
    <lineage>
        <taxon>Eukaryota</taxon>
        <taxon>Viridiplantae</taxon>
        <taxon>Streptophyta</taxon>
        <taxon>Embryophyta</taxon>
        <taxon>Tracheophyta</taxon>
        <taxon>Spermatophyta</taxon>
        <taxon>Magnoliopsida</taxon>
        <taxon>eudicotyledons</taxon>
        <taxon>Gunneridae</taxon>
        <taxon>Pentapetalae</taxon>
        <taxon>rosids</taxon>
        <taxon>fabids</taxon>
        <taxon>Fabales</taxon>
        <taxon>Fabaceae</taxon>
        <taxon>Papilionoideae</taxon>
        <taxon>50 kb inversion clade</taxon>
        <taxon>NPAAA clade</taxon>
        <taxon>indigoferoid/millettioid clade</taxon>
        <taxon>Phaseoleae</taxon>
        <taxon>Vigna</taxon>
    </lineage>
</organism>
<keyword evidence="3" id="KW-1185">Reference proteome</keyword>
<feature type="region of interest" description="Disordered" evidence="1">
    <location>
        <begin position="76"/>
        <end position="105"/>
    </location>
</feature>
<feature type="region of interest" description="Disordered" evidence="1">
    <location>
        <begin position="1"/>
        <end position="27"/>
    </location>
</feature>
<accession>A0A4D6MHF9</accession>